<dbReference type="OrthoDB" id="9776731at2"/>
<accession>A0A1U7PMN4</accession>
<dbReference type="PIRSF" id="PIRSF005962">
    <property type="entry name" value="Pept_M20D_amidohydro"/>
    <property type="match status" value="1"/>
</dbReference>
<evidence type="ECO:0000256" key="3">
    <source>
        <dbReference type="PIRSR" id="PIRSR005962-1"/>
    </source>
</evidence>
<dbReference type="CDD" id="cd03886">
    <property type="entry name" value="M20_Acy1"/>
    <property type="match status" value="1"/>
</dbReference>
<dbReference type="InterPro" id="IPR036264">
    <property type="entry name" value="Bact_exopeptidase_dim_dom"/>
</dbReference>
<evidence type="ECO:0000259" key="4">
    <source>
        <dbReference type="Pfam" id="PF07687"/>
    </source>
</evidence>
<dbReference type="Pfam" id="PF07687">
    <property type="entry name" value="M20_dimer"/>
    <property type="match status" value="1"/>
</dbReference>
<feature type="binding site" evidence="3">
    <location>
        <position position="104"/>
    </location>
    <ligand>
        <name>Mn(2+)</name>
        <dbReference type="ChEBI" id="CHEBI:29035"/>
        <label>2</label>
    </ligand>
</feature>
<dbReference type="AlphaFoldDB" id="A0A1U7PMN4"/>
<dbReference type="FunFam" id="3.30.70.360:FF:000014">
    <property type="entry name" value="N-acyl-L-amino acid amidohydrolase"/>
    <property type="match status" value="1"/>
</dbReference>
<name>A0A1U7PMN4_9BACI</name>
<gene>
    <name evidence="5" type="ORF">SAMN05428946_0827</name>
</gene>
<keyword evidence="3" id="KW-0464">Manganese</keyword>
<proteinExistence type="inferred from homology"/>
<feature type="binding site" evidence="3">
    <location>
        <position position="102"/>
    </location>
    <ligand>
        <name>Mn(2+)</name>
        <dbReference type="ChEBI" id="CHEBI:29035"/>
        <label>2</label>
    </ligand>
</feature>
<dbReference type="EMBL" id="FTPL01000001">
    <property type="protein sequence ID" value="SIT72154.1"/>
    <property type="molecule type" value="Genomic_DNA"/>
</dbReference>
<evidence type="ECO:0000313" key="5">
    <source>
        <dbReference type="EMBL" id="SIT72154.1"/>
    </source>
</evidence>
<sequence length="396" mass="43245">MELEALVEEIKEDMVRVRRQIHMHPELSHEEFKTTRYVRELLSDTSIEWRDPGTPTGLVGLMEGKAGAGPVLMLRADLDALPLNEETDLPFASKQTGVMHACGHDIHTTVLVGTALLLDRLRDEWRGTVKFVFQPSEEKEGGAPELIRGGVLEDPVPDHAVCLHTWPITDAGKIGIRPGPMTAANDSFRVTVTGTGGHGAHPETSIDPIPVTEDIIDSFQRIISRNLSPFDPAVITAGQIHGGTADNVIAKNVVFSGTIRTLNANTREYVKKRMEEIAFHTAAASGAEAEIEFSGGTPPVINNGPLVHVLERSLLKSIGNDYIEHLEIPSMGSEDFAYYLEHVPGLLFRLGTGNDMDGRTRRGLHSPDIVFDERSIPTGIRAMTGFAVEYLNAGVE</sequence>
<dbReference type="NCBIfam" id="TIGR01891">
    <property type="entry name" value="amidohydrolases"/>
    <property type="match status" value="1"/>
</dbReference>
<keyword evidence="3" id="KW-0479">Metal-binding</keyword>
<evidence type="ECO:0000313" key="6">
    <source>
        <dbReference type="Proteomes" id="UP000187550"/>
    </source>
</evidence>
<feature type="binding site" evidence="3">
    <location>
        <position position="138"/>
    </location>
    <ligand>
        <name>Mn(2+)</name>
        <dbReference type="ChEBI" id="CHEBI:29035"/>
        <label>2</label>
    </ligand>
</feature>
<keyword evidence="2 5" id="KW-0378">Hydrolase</keyword>
<dbReference type="STRING" id="550447.SAMN05428946_0827"/>
<dbReference type="InterPro" id="IPR017439">
    <property type="entry name" value="Amidohydrolase"/>
</dbReference>
<reference evidence="6" key="1">
    <citation type="submission" date="2017-01" db="EMBL/GenBank/DDBJ databases">
        <authorList>
            <person name="Varghese N."/>
            <person name="Submissions S."/>
        </authorList>
    </citation>
    <scope>NUCLEOTIDE SEQUENCE [LARGE SCALE GENOMIC DNA]</scope>
    <source>
        <strain evidence="6">MNA4</strain>
    </source>
</reference>
<dbReference type="InterPro" id="IPR002933">
    <property type="entry name" value="Peptidase_M20"/>
</dbReference>
<protein>
    <submittedName>
        <fullName evidence="5">Hippurate hydrolase</fullName>
    </submittedName>
</protein>
<dbReference type="InterPro" id="IPR011650">
    <property type="entry name" value="Peptidase_M20_dimer"/>
</dbReference>
<dbReference type="GO" id="GO:0016787">
    <property type="term" value="F:hydrolase activity"/>
    <property type="evidence" value="ECO:0007669"/>
    <property type="project" value="UniProtKB-KW"/>
</dbReference>
<feature type="binding site" evidence="3">
    <location>
        <position position="164"/>
    </location>
    <ligand>
        <name>Mn(2+)</name>
        <dbReference type="ChEBI" id="CHEBI:29035"/>
        <label>2</label>
    </ligand>
</feature>
<dbReference type="Pfam" id="PF01546">
    <property type="entry name" value="Peptidase_M20"/>
    <property type="match status" value="1"/>
</dbReference>
<organism evidence="5 6">
    <name type="scientific">Edaphobacillus lindanitolerans</name>
    <dbReference type="NCBI Taxonomy" id="550447"/>
    <lineage>
        <taxon>Bacteria</taxon>
        <taxon>Bacillati</taxon>
        <taxon>Bacillota</taxon>
        <taxon>Bacilli</taxon>
        <taxon>Bacillales</taxon>
        <taxon>Bacillaceae</taxon>
        <taxon>Edaphobacillus</taxon>
    </lineage>
</organism>
<evidence type="ECO:0000256" key="2">
    <source>
        <dbReference type="ARBA" id="ARBA00022801"/>
    </source>
</evidence>
<dbReference type="PANTHER" id="PTHR11014">
    <property type="entry name" value="PEPTIDASE M20 FAMILY MEMBER"/>
    <property type="match status" value="1"/>
</dbReference>
<feature type="domain" description="Peptidase M20 dimerisation" evidence="4">
    <location>
        <begin position="187"/>
        <end position="278"/>
    </location>
</feature>
<dbReference type="SUPFAM" id="SSF55031">
    <property type="entry name" value="Bacterial exopeptidase dimerisation domain"/>
    <property type="match status" value="1"/>
</dbReference>
<dbReference type="GO" id="GO:0046872">
    <property type="term" value="F:metal ion binding"/>
    <property type="evidence" value="ECO:0007669"/>
    <property type="project" value="UniProtKB-KW"/>
</dbReference>
<dbReference type="Gene3D" id="3.30.70.360">
    <property type="match status" value="1"/>
</dbReference>
<feature type="binding site" evidence="3">
    <location>
        <position position="365"/>
    </location>
    <ligand>
        <name>Mn(2+)</name>
        <dbReference type="ChEBI" id="CHEBI:29035"/>
        <label>2</label>
    </ligand>
</feature>
<dbReference type="PANTHER" id="PTHR11014:SF63">
    <property type="entry name" value="METALLOPEPTIDASE, PUTATIVE (AFU_ORTHOLOGUE AFUA_6G09600)-RELATED"/>
    <property type="match status" value="1"/>
</dbReference>
<dbReference type="Gene3D" id="3.40.630.10">
    <property type="entry name" value="Zn peptidases"/>
    <property type="match status" value="1"/>
</dbReference>
<evidence type="ECO:0000256" key="1">
    <source>
        <dbReference type="ARBA" id="ARBA00006153"/>
    </source>
</evidence>
<keyword evidence="6" id="KW-1185">Reference proteome</keyword>
<dbReference type="RefSeq" id="WP_076757069.1">
    <property type="nucleotide sequence ID" value="NZ_FTPL01000001.1"/>
</dbReference>
<comment type="cofactor">
    <cofactor evidence="3">
        <name>Mn(2+)</name>
        <dbReference type="ChEBI" id="CHEBI:29035"/>
    </cofactor>
    <text evidence="3">The Mn(2+) ion enhances activity.</text>
</comment>
<dbReference type="SUPFAM" id="SSF53187">
    <property type="entry name" value="Zn-dependent exopeptidases"/>
    <property type="match status" value="1"/>
</dbReference>
<dbReference type="Proteomes" id="UP000187550">
    <property type="component" value="Unassembled WGS sequence"/>
</dbReference>
<comment type="similarity">
    <text evidence="1">Belongs to the peptidase M20 family.</text>
</comment>